<sequence length="419" mass="47152">MKSHWKMISGLLFIILLALAGCSSDDASNDQQGDEVITLKVWDYLSPDSPPEQEQLKLLQKYEESHPNIKFERTYFPFADLKTKLLQGIAGGELPDIVVIDNPDHQAFAAAGIFADITKEVKAWGEADQYFDGPKESIMLNGKYYGIPNNSNALALYYNKDMLDEAGISQPPKTWDELKEAAKKLTNDKRKGLAIAASKSEEGTFQFLPYLWQAGADLNSFGSPEAISAMKLIQVMVKEGSMSENIINWNQQDVLVQFQTEKAAMMVNGPWQLPVLREESKDINWGVVLMPEGEGAASILGGENWAITETSEHKKEAWDFIKWTQKPEVLGPMHELGGRLPNREDVANDKRYEWNKDPQLRVFVQQIKTSRPRAYGTKYPDISTIVQEALQRVITGEDVEKVMKESAKEIKPLLPKSIE</sequence>
<dbReference type="SUPFAM" id="SSF53850">
    <property type="entry name" value="Periplasmic binding protein-like II"/>
    <property type="match status" value="1"/>
</dbReference>
<dbReference type="Gene3D" id="3.40.190.10">
    <property type="entry name" value="Periplasmic binding protein-like II"/>
    <property type="match status" value="2"/>
</dbReference>
<evidence type="ECO:0000256" key="1">
    <source>
        <dbReference type="ARBA" id="ARBA00008520"/>
    </source>
</evidence>
<evidence type="ECO:0000256" key="2">
    <source>
        <dbReference type="ARBA" id="ARBA00022448"/>
    </source>
</evidence>
<dbReference type="Pfam" id="PF13416">
    <property type="entry name" value="SBP_bac_8"/>
    <property type="match status" value="1"/>
</dbReference>
<dbReference type="RefSeq" id="WP_191162581.1">
    <property type="nucleotide sequence ID" value="NZ_JACXAI010000054.1"/>
</dbReference>
<dbReference type="PANTHER" id="PTHR30061">
    <property type="entry name" value="MALTOSE-BINDING PERIPLASMIC PROTEIN"/>
    <property type="match status" value="1"/>
</dbReference>
<dbReference type="AlphaFoldDB" id="A0A926NNZ5"/>
<evidence type="ECO:0000313" key="6">
    <source>
        <dbReference type="Proteomes" id="UP000626844"/>
    </source>
</evidence>
<keyword evidence="6" id="KW-1185">Reference proteome</keyword>
<feature type="chain" id="PRO_5039599212" evidence="4">
    <location>
        <begin position="21"/>
        <end position="419"/>
    </location>
</feature>
<dbReference type="PROSITE" id="PS51257">
    <property type="entry name" value="PROKAR_LIPOPROTEIN"/>
    <property type="match status" value="1"/>
</dbReference>
<dbReference type="GO" id="GO:0055052">
    <property type="term" value="C:ATP-binding cassette (ABC) transporter complex, substrate-binding subunit-containing"/>
    <property type="evidence" value="ECO:0007669"/>
    <property type="project" value="TreeGrafter"/>
</dbReference>
<dbReference type="EMBL" id="JACXAI010000054">
    <property type="protein sequence ID" value="MBD1383423.1"/>
    <property type="molecule type" value="Genomic_DNA"/>
</dbReference>
<accession>A0A926NNZ5</accession>
<comment type="caution">
    <text evidence="5">The sequence shown here is derived from an EMBL/GenBank/DDBJ whole genome shotgun (WGS) entry which is preliminary data.</text>
</comment>
<evidence type="ECO:0000256" key="3">
    <source>
        <dbReference type="ARBA" id="ARBA00022729"/>
    </source>
</evidence>
<evidence type="ECO:0000256" key="4">
    <source>
        <dbReference type="SAM" id="SignalP"/>
    </source>
</evidence>
<name>A0A926NNZ5_9BACI</name>
<dbReference type="GO" id="GO:0042956">
    <property type="term" value="P:maltodextrin transmembrane transport"/>
    <property type="evidence" value="ECO:0007669"/>
    <property type="project" value="TreeGrafter"/>
</dbReference>
<feature type="signal peptide" evidence="4">
    <location>
        <begin position="1"/>
        <end position="20"/>
    </location>
</feature>
<proteinExistence type="inferred from homology"/>
<organism evidence="5 6">
    <name type="scientific">Metabacillus arenae</name>
    <dbReference type="NCBI Taxonomy" id="2771434"/>
    <lineage>
        <taxon>Bacteria</taxon>
        <taxon>Bacillati</taxon>
        <taxon>Bacillota</taxon>
        <taxon>Bacilli</taxon>
        <taxon>Bacillales</taxon>
        <taxon>Bacillaceae</taxon>
        <taxon>Metabacillus</taxon>
    </lineage>
</organism>
<gene>
    <name evidence="5" type="ORF">IC621_24870</name>
</gene>
<dbReference type="Proteomes" id="UP000626844">
    <property type="component" value="Unassembled WGS sequence"/>
</dbReference>
<reference evidence="5" key="1">
    <citation type="submission" date="2020-09" db="EMBL/GenBank/DDBJ databases">
        <title>A novel bacterium of genus Bacillus, isolated from South China Sea.</title>
        <authorList>
            <person name="Huang H."/>
            <person name="Mo K."/>
            <person name="Hu Y."/>
        </authorList>
    </citation>
    <scope>NUCLEOTIDE SEQUENCE</scope>
    <source>
        <strain evidence="5">IB182487</strain>
    </source>
</reference>
<comment type="similarity">
    <text evidence="1">Belongs to the bacterial solute-binding protein 1 family.</text>
</comment>
<dbReference type="GO" id="GO:0015768">
    <property type="term" value="P:maltose transport"/>
    <property type="evidence" value="ECO:0007669"/>
    <property type="project" value="TreeGrafter"/>
</dbReference>
<dbReference type="CDD" id="cd13585">
    <property type="entry name" value="PBP2_TMBP_like"/>
    <property type="match status" value="1"/>
</dbReference>
<evidence type="ECO:0000313" key="5">
    <source>
        <dbReference type="EMBL" id="MBD1383423.1"/>
    </source>
</evidence>
<keyword evidence="3 4" id="KW-0732">Signal</keyword>
<keyword evidence="2" id="KW-0813">Transport</keyword>
<dbReference type="InterPro" id="IPR006059">
    <property type="entry name" value="SBP"/>
</dbReference>
<dbReference type="GO" id="GO:1901982">
    <property type="term" value="F:maltose binding"/>
    <property type="evidence" value="ECO:0007669"/>
    <property type="project" value="TreeGrafter"/>
</dbReference>
<dbReference type="PANTHER" id="PTHR30061:SF50">
    <property type="entry name" value="MALTOSE_MALTODEXTRIN-BINDING PERIPLASMIC PROTEIN"/>
    <property type="match status" value="1"/>
</dbReference>
<protein>
    <submittedName>
        <fullName evidence="5">Sugar ABC transporter substrate-binding protein</fullName>
    </submittedName>
</protein>